<dbReference type="InterPro" id="IPR001789">
    <property type="entry name" value="Sig_transdc_resp-reg_receiver"/>
</dbReference>
<evidence type="ECO:0000259" key="12">
    <source>
        <dbReference type="PROSITE" id="PS50110"/>
    </source>
</evidence>
<feature type="modified residue" description="4-aspartylphosphate" evidence="9">
    <location>
        <position position="673"/>
    </location>
</feature>
<keyword evidence="7" id="KW-0067">ATP-binding</keyword>
<dbReference type="InterPro" id="IPR035965">
    <property type="entry name" value="PAS-like_dom_sf"/>
</dbReference>
<dbReference type="SUPFAM" id="SSF52172">
    <property type="entry name" value="CheY-like"/>
    <property type="match status" value="1"/>
</dbReference>
<evidence type="ECO:0000256" key="8">
    <source>
        <dbReference type="ARBA" id="ARBA00023012"/>
    </source>
</evidence>
<evidence type="ECO:0000256" key="1">
    <source>
        <dbReference type="ARBA" id="ARBA00000085"/>
    </source>
</evidence>
<evidence type="ECO:0000256" key="5">
    <source>
        <dbReference type="ARBA" id="ARBA00022741"/>
    </source>
</evidence>
<feature type="transmembrane region" description="Helical" evidence="10">
    <location>
        <begin position="148"/>
        <end position="167"/>
    </location>
</feature>
<organism evidence="13 14">
    <name type="scientific">Desulfosarcina ovata subsp. sediminis</name>
    <dbReference type="NCBI Taxonomy" id="885957"/>
    <lineage>
        <taxon>Bacteria</taxon>
        <taxon>Pseudomonadati</taxon>
        <taxon>Thermodesulfobacteriota</taxon>
        <taxon>Desulfobacteria</taxon>
        <taxon>Desulfobacterales</taxon>
        <taxon>Desulfosarcinaceae</taxon>
        <taxon>Desulfosarcina</taxon>
    </lineage>
</organism>
<keyword evidence="10" id="KW-0472">Membrane</keyword>
<dbReference type="CDD" id="cd00082">
    <property type="entry name" value="HisKA"/>
    <property type="match status" value="1"/>
</dbReference>
<dbReference type="PRINTS" id="PR00344">
    <property type="entry name" value="BCTRLSENSOR"/>
</dbReference>
<dbReference type="CDD" id="cd00156">
    <property type="entry name" value="REC"/>
    <property type="match status" value="1"/>
</dbReference>
<dbReference type="SUPFAM" id="SSF55874">
    <property type="entry name" value="ATPase domain of HSP90 chaperone/DNA topoisomerase II/histidine kinase"/>
    <property type="match status" value="1"/>
</dbReference>
<evidence type="ECO:0000256" key="6">
    <source>
        <dbReference type="ARBA" id="ARBA00022777"/>
    </source>
</evidence>
<dbReference type="InterPro" id="IPR000014">
    <property type="entry name" value="PAS"/>
</dbReference>
<dbReference type="Pfam" id="PF02518">
    <property type="entry name" value="HATPase_c"/>
    <property type="match status" value="1"/>
</dbReference>
<keyword evidence="8" id="KW-0902">Two-component regulatory system</keyword>
<dbReference type="SUPFAM" id="SSF47384">
    <property type="entry name" value="Homodimeric domain of signal transducing histidine kinase"/>
    <property type="match status" value="1"/>
</dbReference>
<evidence type="ECO:0000256" key="2">
    <source>
        <dbReference type="ARBA" id="ARBA00012438"/>
    </source>
</evidence>
<feature type="transmembrane region" description="Helical" evidence="10">
    <location>
        <begin position="71"/>
        <end position="90"/>
    </location>
</feature>
<protein>
    <recommendedName>
        <fullName evidence="2">histidine kinase</fullName>
        <ecNumber evidence="2">2.7.13.3</ecNumber>
    </recommendedName>
</protein>
<sequence>MVTGSIVLQSAGSLSVAVLALVMVTLQAILLLRTPHFKLCGWSGGISFAAFLYALSVFFEYNAPPGPVNRAAGLMEFTAILFLIHFFYGFSFSLFNIDGKRYHLGLGIFHLFIITLIWFGDRVVADRFVSRHFIGLSQPFIEPDLGPLGPVFVLYGTLSSLGVIWIWVSRKGFRRHYKIAFLCGMVVWILFGVHDGLAAMGMPTWHYLTEYGFLGFAAIVLWIAFSRFYEIASEDKYRTITEYATDGFLVIQDGNAVFENPACRELLGRSATGLPVEEFFDRATEKSLATIRKYFHSVMQPEARGEPIRVNLEKTAPTENLTEISANAICYKNRPAILAVLRDMTQRVRKERMLAESQGKIARLRKMEALGLLAGGVAHDLNNVLSGIVSYPDLLLMKLPPSSDLRKPILTMQESGKRAVAIVSDLLTVARGVAVERTVLNINRSIDVYLKSAEYEKLCLHHPHVKINAHLHRHLLNIQASPTHITKVIMNLVSNAAEAIMGNGSVDITTANRYVDRPLKGRNDIRAGEYVILTVADDGPGIGADDLERIFEPFFTKKVMGRSGTGLGLALVWNVIQDQGGHIDVTSDSHGTRFELYFPVTRKRTASDTPPTPLDLLHGHGERVLVVDDINSQREITCRLLEELGYTPQAASSGEAALDYIRTHGGVDLLVLDMIMDPGIDGYETYKRIKAIVPGQKAIIVSGYAETEPVKKAIQLGAQRYLRKPILIDALGQALKEAFAPPG</sequence>
<dbReference type="Gene3D" id="3.30.450.20">
    <property type="entry name" value="PAS domain"/>
    <property type="match status" value="1"/>
</dbReference>
<keyword evidence="5" id="KW-0547">Nucleotide-binding</keyword>
<keyword evidence="3 9" id="KW-0597">Phosphoprotein</keyword>
<evidence type="ECO:0000256" key="10">
    <source>
        <dbReference type="SAM" id="Phobius"/>
    </source>
</evidence>
<evidence type="ECO:0000313" key="13">
    <source>
        <dbReference type="EMBL" id="BBO82515.1"/>
    </source>
</evidence>
<dbReference type="RefSeq" id="WP_155322965.1">
    <property type="nucleotide sequence ID" value="NZ_AP021876.1"/>
</dbReference>
<dbReference type="PANTHER" id="PTHR43065:SF46">
    <property type="entry name" value="C4-DICARBOXYLATE TRANSPORT SENSOR PROTEIN DCTB"/>
    <property type="match status" value="1"/>
</dbReference>
<feature type="transmembrane region" description="Helical" evidence="10">
    <location>
        <begin position="102"/>
        <end position="120"/>
    </location>
</feature>
<keyword evidence="4" id="KW-0808">Transferase</keyword>
<dbReference type="InterPro" id="IPR005467">
    <property type="entry name" value="His_kinase_dom"/>
</dbReference>
<dbReference type="SMART" id="SM00388">
    <property type="entry name" value="HisKA"/>
    <property type="match status" value="1"/>
</dbReference>
<dbReference type="InterPro" id="IPR011006">
    <property type="entry name" value="CheY-like_superfamily"/>
</dbReference>
<dbReference type="PANTHER" id="PTHR43065">
    <property type="entry name" value="SENSOR HISTIDINE KINASE"/>
    <property type="match status" value="1"/>
</dbReference>
<dbReference type="GO" id="GO:0000155">
    <property type="term" value="F:phosphorelay sensor kinase activity"/>
    <property type="evidence" value="ECO:0007669"/>
    <property type="project" value="InterPro"/>
</dbReference>
<dbReference type="PROSITE" id="PS50109">
    <property type="entry name" value="HIS_KIN"/>
    <property type="match status" value="1"/>
</dbReference>
<dbReference type="InterPro" id="IPR003661">
    <property type="entry name" value="HisK_dim/P_dom"/>
</dbReference>
<feature type="domain" description="Response regulatory" evidence="12">
    <location>
        <begin position="623"/>
        <end position="739"/>
    </location>
</feature>
<dbReference type="Proteomes" id="UP000425960">
    <property type="component" value="Chromosome"/>
</dbReference>
<dbReference type="AlphaFoldDB" id="A0A5K7ZP47"/>
<reference evidence="13 14" key="1">
    <citation type="submission" date="2019-11" db="EMBL/GenBank/DDBJ databases">
        <title>Comparative genomics of hydrocarbon-degrading Desulfosarcina strains.</title>
        <authorList>
            <person name="Watanabe M."/>
            <person name="Kojima H."/>
            <person name="Fukui M."/>
        </authorList>
    </citation>
    <scope>NUCLEOTIDE SEQUENCE [LARGE SCALE GENOMIC DNA]</scope>
    <source>
        <strain evidence="13 14">28bB2T</strain>
    </source>
</reference>
<feature type="transmembrane region" description="Helical" evidence="10">
    <location>
        <begin position="39"/>
        <end position="59"/>
    </location>
</feature>
<dbReference type="Gene3D" id="3.40.50.2300">
    <property type="match status" value="1"/>
</dbReference>
<dbReference type="PROSITE" id="PS50110">
    <property type="entry name" value="RESPONSE_REGULATORY"/>
    <property type="match status" value="1"/>
</dbReference>
<evidence type="ECO:0000256" key="7">
    <source>
        <dbReference type="ARBA" id="ARBA00022840"/>
    </source>
</evidence>
<keyword evidence="10" id="KW-1133">Transmembrane helix</keyword>
<dbReference type="EC" id="2.7.13.3" evidence="2"/>
<feature type="transmembrane region" description="Helical" evidence="10">
    <location>
        <begin position="211"/>
        <end position="229"/>
    </location>
</feature>
<evidence type="ECO:0000259" key="11">
    <source>
        <dbReference type="PROSITE" id="PS50109"/>
    </source>
</evidence>
<evidence type="ECO:0000256" key="9">
    <source>
        <dbReference type="PROSITE-ProRule" id="PRU00169"/>
    </source>
</evidence>
<dbReference type="SMART" id="SM00448">
    <property type="entry name" value="REC"/>
    <property type="match status" value="1"/>
</dbReference>
<name>A0A5K7ZP47_9BACT</name>
<dbReference type="Gene3D" id="1.10.287.130">
    <property type="match status" value="1"/>
</dbReference>
<dbReference type="Gene3D" id="3.30.565.10">
    <property type="entry name" value="Histidine kinase-like ATPase, C-terminal domain"/>
    <property type="match status" value="1"/>
</dbReference>
<dbReference type="SMART" id="SM00387">
    <property type="entry name" value="HATPase_c"/>
    <property type="match status" value="1"/>
</dbReference>
<evidence type="ECO:0000256" key="3">
    <source>
        <dbReference type="ARBA" id="ARBA00022553"/>
    </source>
</evidence>
<dbReference type="InterPro" id="IPR004358">
    <property type="entry name" value="Sig_transdc_His_kin-like_C"/>
</dbReference>
<evidence type="ECO:0000313" key="14">
    <source>
        <dbReference type="Proteomes" id="UP000425960"/>
    </source>
</evidence>
<keyword evidence="10" id="KW-0812">Transmembrane</keyword>
<dbReference type="InterPro" id="IPR036890">
    <property type="entry name" value="HATPase_C_sf"/>
</dbReference>
<keyword evidence="6" id="KW-0418">Kinase</keyword>
<evidence type="ECO:0000256" key="4">
    <source>
        <dbReference type="ARBA" id="ARBA00022679"/>
    </source>
</evidence>
<dbReference type="Pfam" id="PF00512">
    <property type="entry name" value="HisKA"/>
    <property type="match status" value="1"/>
</dbReference>
<feature type="transmembrane region" description="Helical" evidence="10">
    <location>
        <begin position="6"/>
        <end position="32"/>
    </location>
</feature>
<dbReference type="NCBIfam" id="TIGR00229">
    <property type="entry name" value="sensory_box"/>
    <property type="match status" value="1"/>
</dbReference>
<dbReference type="EMBL" id="AP021876">
    <property type="protein sequence ID" value="BBO82515.1"/>
    <property type="molecule type" value="Genomic_DNA"/>
</dbReference>
<dbReference type="InterPro" id="IPR003594">
    <property type="entry name" value="HATPase_dom"/>
</dbReference>
<accession>A0A5K7ZP47</accession>
<dbReference type="InterPro" id="IPR036097">
    <property type="entry name" value="HisK_dim/P_sf"/>
</dbReference>
<dbReference type="GO" id="GO:0005524">
    <property type="term" value="F:ATP binding"/>
    <property type="evidence" value="ECO:0007669"/>
    <property type="project" value="UniProtKB-KW"/>
</dbReference>
<comment type="catalytic activity">
    <reaction evidence="1">
        <text>ATP + protein L-histidine = ADP + protein N-phospho-L-histidine.</text>
        <dbReference type="EC" id="2.7.13.3"/>
    </reaction>
</comment>
<dbReference type="KEGG" id="dov:DSCO28_30810"/>
<gene>
    <name evidence="13" type="ORF">DSCO28_30810</name>
</gene>
<dbReference type="SUPFAM" id="SSF55785">
    <property type="entry name" value="PYP-like sensor domain (PAS domain)"/>
    <property type="match status" value="1"/>
</dbReference>
<feature type="transmembrane region" description="Helical" evidence="10">
    <location>
        <begin position="179"/>
        <end position="199"/>
    </location>
</feature>
<feature type="domain" description="Histidine kinase" evidence="11">
    <location>
        <begin position="376"/>
        <end position="602"/>
    </location>
</feature>
<dbReference type="Pfam" id="PF00072">
    <property type="entry name" value="Response_reg"/>
    <property type="match status" value="1"/>
</dbReference>
<proteinExistence type="predicted"/>